<keyword evidence="5" id="KW-0407">Ion channel</keyword>
<accession>A0A1E1WWJ8</accession>
<keyword evidence="5" id="KW-0813">Transport</keyword>
<keyword evidence="3" id="KW-0528">Neurotoxin</keyword>
<keyword evidence="2" id="KW-0964">Secreted</keyword>
<evidence type="ECO:0000256" key="3">
    <source>
        <dbReference type="ARBA" id="ARBA00022699"/>
    </source>
</evidence>
<keyword evidence="4" id="KW-0732">Signal</keyword>
<proteinExistence type="predicted"/>
<name>A0A1E1WWJ8_TITOB</name>
<comment type="subcellular location">
    <subcellularLocation>
        <location evidence="1">Secreted</location>
    </subcellularLocation>
</comment>
<evidence type="ECO:0000256" key="4">
    <source>
        <dbReference type="SAM" id="SignalP"/>
    </source>
</evidence>
<dbReference type="SUPFAM" id="SSF57095">
    <property type="entry name" value="Scorpion toxin-like"/>
    <property type="match status" value="1"/>
</dbReference>
<dbReference type="EMBL" id="GEMQ01000038">
    <property type="protein sequence ID" value="JAT91151.1"/>
    <property type="molecule type" value="Transcribed_RNA"/>
</dbReference>
<dbReference type="GO" id="GO:0034220">
    <property type="term" value="P:monoatomic ion transmembrane transport"/>
    <property type="evidence" value="ECO:0007669"/>
    <property type="project" value="UniProtKB-KW"/>
</dbReference>
<sequence>MKVFYGILLIFILCSIFHLSQEIIIGQRCYRAPDCFSVMKLAVGKPTGKCTNGRCDC</sequence>
<feature type="signal peptide" evidence="4">
    <location>
        <begin position="1"/>
        <end position="22"/>
    </location>
</feature>
<evidence type="ECO:0000313" key="5">
    <source>
        <dbReference type="EMBL" id="JAT91151.1"/>
    </source>
</evidence>
<feature type="chain" id="PRO_5009115677" evidence="4">
    <location>
        <begin position="23"/>
        <end position="57"/>
    </location>
</feature>
<dbReference type="InterPro" id="IPR036574">
    <property type="entry name" value="Scorpion_toxin-like_sf"/>
</dbReference>
<keyword evidence="5" id="KW-0406">Ion transport</keyword>
<reference evidence="5" key="1">
    <citation type="submission" date="2015-08" db="EMBL/GenBank/DDBJ databases">
        <title>Proteomic endorsed transcriptomic profile of the venom gland from Tityus obscurus.</title>
        <authorList>
            <person name="Oliveira U.C."/>
            <person name="Nishiyama M.Y.Jr."/>
            <person name="Santos M.B."/>
            <person name="Silva A.P."/>
            <person name="Chalkidis H.M."/>
            <person name="Imberg A.S."/>
            <person name="Candido D.M."/>
            <person name="Yamanouye N."/>
            <person name="Dorce V.A."/>
            <person name="Junqueira-de-Azevedo I.L."/>
        </authorList>
    </citation>
    <scope>NUCLEOTIDE SEQUENCE</scope>
    <source>
        <tissue evidence="5">Telson</tissue>
    </source>
</reference>
<organism evidence="5">
    <name type="scientific">Tityus obscurus</name>
    <name type="common">Amazonian scorpion</name>
    <name type="synonym">Tityus cambridgei</name>
    <dbReference type="NCBI Taxonomy" id="1221240"/>
    <lineage>
        <taxon>Eukaryota</taxon>
        <taxon>Metazoa</taxon>
        <taxon>Ecdysozoa</taxon>
        <taxon>Arthropoda</taxon>
        <taxon>Chelicerata</taxon>
        <taxon>Arachnida</taxon>
        <taxon>Scorpiones</taxon>
        <taxon>Buthida</taxon>
        <taxon>Buthoidea</taxon>
        <taxon>Buthidae</taxon>
        <taxon>Tityus</taxon>
    </lineage>
</organism>
<protein>
    <submittedName>
        <fullName evidence="5">Putative potassium channel toxin</fullName>
    </submittedName>
</protein>
<evidence type="ECO:0000256" key="2">
    <source>
        <dbReference type="ARBA" id="ARBA00022525"/>
    </source>
</evidence>
<dbReference type="GO" id="GO:0005576">
    <property type="term" value="C:extracellular region"/>
    <property type="evidence" value="ECO:0007669"/>
    <property type="project" value="UniProtKB-SubCell"/>
</dbReference>
<dbReference type="InterPro" id="IPR001947">
    <property type="entry name" value="Scorpion_toxinS_K_inh"/>
</dbReference>
<dbReference type="Pfam" id="PF00451">
    <property type="entry name" value="Toxin_2"/>
    <property type="match status" value="1"/>
</dbReference>
<keyword evidence="3" id="KW-0800">Toxin</keyword>
<evidence type="ECO:0000256" key="1">
    <source>
        <dbReference type="ARBA" id="ARBA00004613"/>
    </source>
</evidence>
<dbReference type="AlphaFoldDB" id="A0A1E1WWJ8"/>
<dbReference type="Gene3D" id="3.30.30.10">
    <property type="entry name" value="Knottin, scorpion toxin-like"/>
    <property type="match status" value="1"/>
</dbReference>
<dbReference type="GO" id="GO:0008200">
    <property type="term" value="F:ion channel inhibitor activity"/>
    <property type="evidence" value="ECO:0007669"/>
    <property type="project" value="InterPro"/>
</dbReference>